<dbReference type="Proteomes" id="UP000053144">
    <property type="component" value="Chromosome 8"/>
</dbReference>
<dbReference type="PROSITE" id="PS00211">
    <property type="entry name" value="ABC_TRANSPORTER_1"/>
    <property type="match status" value="1"/>
</dbReference>
<dbReference type="InterPro" id="IPR003439">
    <property type="entry name" value="ABC_transporter-like_ATP-bd"/>
</dbReference>
<keyword evidence="5" id="KW-0547">Nucleotide-binding</keyword>
<dbReference type="InterPro" id="IPR003593">
    <property type="entry name" value="AAA+_ATPase"/>
</dbReference>
<dbReference type="PROSITE" id="PS50893">
    <property type="entry name" value="ABC_TRANSPORTER_2"/>
    <property type="match status" value="1"/>
</dbReference>
<dbReference type="Pfam" id="PF19055">
    <property type="entry name" value="ABC2_membrane_7"/>
    <property type="match status" value="1"/>
</dbReference>
<feature type="domain" description="ABC transporter" evidence="10">
    <location>
        <begin position="35"/>
        <end position="284"/>
    </location>
</feature>
<feature type="transmembrane region" description="Helical" evidence="9">
    <location>
        <begin position="407"/>
        <end position="430"/>
    </location>
</feature>
<proteinExistence type="inferred from homology"/>
<dbReference type="InterPro" id="IPR017871">
    <property type="entry name" value="ABC_transporter-like_CS"/>
</dbReference>
<dbReference type="AlphaFoldDB" id="A0A0L9V4H6"/>
<protein>
    <recommendedName>
        <fullName evidence="10">ABC transporter domain-containing protein</fullName>
    </recommendedName>
</protein>
<evidence type="ECO:0000259" key="10">
    <source>
        <dbReference type="PROSITE" id="PS50893"/>
    </source>
</evidence>
<dbReference type="SMART" id="SM00382">
    <property type="entry name" value="AAA"/>
    <property type="match status" value="1"/>
</dbReference>
<evidence type="ECO:0000313" key="11">
    <source>
        <dbReference type="EMBL" id="KOM49609.1"/>
    </source>
</evidence>
<comment type="similarity">
    <text evidence="2">Belongs to the ABC transporter superfamily. ABCG family. Eye pigment precursor importer (TC 3.A.1.204) subfamily.</text>
</comment>
<sequence>MKQEMENIESQTSYITTLQGEAPDISCKGNPSVTLKFRDVTYKIKTRKGGFLKSKIEEKVVLNGVAGMVQPGEILAMLGPSGSGKTTLLAALGGKLGGKLYGSITYNGKAFSNAMKRKTGFVTQDDVLYPHLTVTETLVFTAFLRLPSSLSKKEKIEHAKAVMAQLGLTKCKDSIIGSPLLRGVSGGEKKRVSIGQEMLINPSLLFLDEPTSGLDSTTAQRIVSILWELANGGRTVVMTIHQPSSRIYCMFHRVLLLSEGNLLYYGNGSEAMEYFTNIGFAPTMPLNPSDFLLDLANGVYTGQSNEDHALNKNKLISAYRNYFDVKFKPVIQEIPDYDKTQGRFEGNKFGEWPTSWSNQFLVLLKRDVKERKHASFSGLMVCQVLVAALITGLLWYKCDISRLQDQIGLLFFLTSFWGTMPLYQAIFTFPQELMMLEKERSSGMYKLSSYFISRMVGDLPMELVLPSIFITIIYWLVGLKNNVVNFLCTLVTIVLHVLVSQGLGLAIGAIVMDQKSATTLASLIVLTSVLVSGYYIQHVPKFVSWLKYFSINYYIYHLLMGSQYGSSDTYPCSHGKCLVAEYPLIEQMALHFQGKIMAASALFIMLIGYRLVAYLALMKIGITKKMR</sequence>
<evidence type="ECO:0000256" key="5">
    <source>
        <dbReference type="ARBA" id="ARBA00022741"/>
    </source>
</evidence>
<feature type="transmembrane region" description="Helical" evidence="9">
    <location>
        <begin position="483"/>
        <end position="510"/>
    </location>
</feature>
<comment type="subcellular location">
    <subcellularLocation>
        <location evidence="1">Membrane</location>
        <topology evidence="1">Multi-pass membrane protein</topology>
    </subcellularLocation>
</comment>
<dbReference type="Gene3D" id="3.40.50.300">
    <property type="entry name" value="P-loop containing nucleotide triphosphate hydrolases"/>
    <property type="match status" value="1"/>
</dbReference>
<dbReference type="PANTHER" id="PTHR48041:SF136">
    <property type="entry name" value="POLAR-AMINO-ACID-TRANSPORTING ATPASE-RELATED"/>
    <property type="match status" value="1"/>
</dbReference>
<organism evidence="11 12">
    <name type="scientific">Phaseolus angularis</name>
    <name type="common">Azuki bean</name>
    <name type="synonym">Vigna angularis</name>
    <dbReference type="NCBI Taxonomy" id="3914"/>
    <lineage>
        <taxon>Eukaryota</taxon>
        <taxon>Viridiplantae</taxon>
        <taxon>Streptophyta</taxon>
        <taxon>Embryophyta</taxon>
        <taxon>Tracheophyta</taxon>
        <taxon>Spermatophyta</taxon>
        <taxon>Magnoliopsida</taxon>
        <taxon>eudicotyledons</taxon>
        <taxon>Gunneridae</taxon>
        <taxon>Pentapetalae</taxon>
        <taxon>rosids</taxon>
        <taxon>fabids</taxon>
        <taxon>Fabales</taxon>
        <taxon>Fabaceae</taxon>
        <taxon>Papilionoideae</taxon>
        <taxon>50 kb inversion clade</taxon>
        <taxon>NPAAA clade</taxon>
        <taxon>indigoferoid/millettioid clade</taxon>
        <taxon>Phaseoleae</taxon>
        <taxon>Vigna</taxon>
    </lineage>
</organism>
<evidence type="ECO:0000256" key="4">
    <source>
        <dbReference type="ARBA" id="ARBA00022692"/>
    </source>
</evidence>
<feature type="transmembrane region" description="Helical" evidence="9">
    <location>
        <begin position="596"/>
        <end position="617"/>
    </location>
</feature>
<feature type="transmembrane region" description="Helical" evidence="9">
    <location>
        <begin position="451"/>
        <end position="477"/>
    </location>
</feature>
<evidence type="ECO:0000256" key="6">
    <source>
        <dbReference type="ARBA" id="ARBA00022840"/>
    </source>
</evidence>
<dbReference type="OMA" id="TENTYAP"/>
<dbReference type="Pfam" id="PF01061">
    <property type="entry name" value="ABC2_membrane"/>
    <property type="match status" value="1"/>
</dbReference>
<keyword evidence="6" id="KW-0067">ATP-binding</keyword>
<evidence type="ECO:0000256" key="1">
    <source>
        <dbReference type="ARBA" id="ARBA00004141"/>
    </source>
</evidence>
<dbReference type="InterPro" id="IPR043926">
    <property type="entry name" value="ABCG_dom"/>
</dbReference>
<name>A0A0L9V4H6_PHAAN</name>
<dbReference type="SUPFAM" id="SSF52540">
    <property type="entry name" value="P-loop containing nucleoside triphosphate hydrolases"/>
    <property type="match status" value="1"/>
</dbReference>
<dbReference type="Pfam" id="PF00005">
    <property type="entry name" value="ABC_tran"/>
    <property type="match status" value="1"/>
</dbReference>
<evidence type="ECO:0000256" key="9">
    <source>
        <dbReference type="SAM" id="Phobius"/>
    </source>
</evidence>
<dbReference type="Gramene" id="KOM49609">
    <property type="protein sequence ID" value="KOM49609"/>
    <property type="gene ID" value="LR48_Vigan08g043600"/>
</dbReference>
<dbReference type="GO" id="GO:0005524">
    <property type="term" value="F:ATP binding"/>
    <property type="evidence" value="ECO:0007669"/>
    <property type="project" value="UniProtKB-KW"/>
</dbReference>
<keyword evidence="4 9" id="KW-0812">Transmembrane</keyword>
<keyword evidence="3" id="KW-0813">Transport</keyword>
<accession>A0A0L9V4H6</accession>
<evidence type="ECO:0000256" key="3">
    <source>
        <dbReference type="ARBA" id="ARBA00022448"/>
    </source>
</evidence>
<feature type="transmembrane region" description="Helical" evidence="9">
    <location>
        <begin position="374"/>
        <end position="395"/>
    </location>
</feature>
<gene>
    <name evidence="11" type="ORF">LR48_Vigan08g043600</name>
</gene>
<dbReference type="InterPro" id="IPR027417">
    <property type="entry name" value="P-loop_NTPase"/>
</dbReference>
<keyword evidence="7 9" id="KW-1133">Transmembrane helix</keyword>
<keyword evidence="8 9" id="KW-0472">Membrane</keyword>
<feature type="transmembrane region" description="Helical" evidence="9">
    <location>
        <begin position="517"/>
        <end position="536"/>
    </location>
</feature>
<dbReference type="FunFam" id="3.40.50.300:FF:000337">
    <property type="entry name" value="ABC transporter G family member 22"/>
    <property type="match status" value="1"/>
</dbReference>
<evidence type="ECO:0000313" key="12">
    <source>
        <dbReference type="Proteomes" id="UP000053144"/>
    </source>
</evidence>
<evidence type="ECO:0000256" key="8">
    <source>
        <dbReference type="ARBA" id="ARBA00023136"/>
    </source>
</evidence>
<dbReference type="GO" id="GO:0016887">
    <property type="term" value="F:ATP hydrolysis activity"/>
    <property type="evidence" value="ECO:0007669"/>
    <property type="project" value="InterPro"/>
</dbReference>
<reference evidence="12" key="1">
    <citation type="journal article" date="2015" name="Proc. Natl. Acad. Sci. U.S.A.">
        <title>Genome sequencing of adzuki bean (Vigna angularis) provides insight into high starch and low fat accumulation and domestication.</title>
        <authorList>
            <person name="Yang K."/>
            <person name="Tian Z."/>
            <person name="Chen C."/>
            <person name="Luo L."/>
            <person name="Zhao B."/>
            <person name="Wang Z."/>
            <person name="Yu L."/>
            <person name="Li Y."/>
            <person name="Sun Y."/>
            <person name="Li W."/>
            <person name="Chen Y."/>
            <person name="Li Y."/>
            <person name="Zhang Y."/>
            <person name="Ai D."/>
            <person name="Zhao J."/>
            <person name="Shang C."/>
            <person name="Ma Y."/>
            <person name="Wu B."/>
            <person name="Wang M."/>
            <person name="Gao L."/>
            <person name="Sun D."/>
            <person name="Zhang P."/>
            <person name="Guo F."/>
            <person name="Wang W."/>
            <person name="Li Y."/>
            <person name="Wang J."/>
            <person name="Varshney R.K."/>
            <person name="Wang J."/>
            <person name="Ling H.Q."/>
            <person name="Wan P."/>
        </authorList>
    </citation>
    <scope>NUCLEOTIDE SEQUENCE</scope>
    <source>
        <strain evidence="12">cv. Jingnong 6</strain>
    </source>
</reference>
<dbReference type="InterPro" id="IPR050352">
    <property type="entry name" value="ABCG_transporters"/>
</dbReference>
<evidence type="ECO:0000256" key="2">
    <source>
        <dbReference type="ARBA" id="ARBA00005814"/>
    </source>
</evidence>
<evidence type="ECO:0000256" key="7">
    <source>
        <dbReference type="ARBA" id="ARBA00022989"/>
    </source>
</evidence>
<dbReference type="PANTHER" id="PTHR48041">
    <property type="entry name" value="ABC TRANSPORTER G FAMILY MEMBER 28"/>
    <property type="match status" value="1"/>
</dbReference>
<dbReference type="GO" id="GO:0005886">
    <property type="term" value="C:plasma membrane"/>
    <property type="evidence" value="ECO:0007669"/>
    <property type="project" value="TreeGrafter"/>
</dbReference>
<dbReference type="OrthoDB" id="66620at2759"/>
<dbReference type="EMBL" id="CM003378">
    <property type="protein sequence ID" value="KOM49609.1"/>
    <property type="molecule type" value="Genomic_DNA"/>
</dbReference>
<dbReference type="InterPro" id="IPR013525">
    <property type="entry name" value="ABC2_TM"/>
</dbReference>
<dbReference type="GO" id="GO:0140359">
    <property type="term" value="F:ABC-type transporter activity"/>
    <property type="evidence" value="ECO:0007669"/>
    <property type="project" value="InterPro"/>
</dbReference>